<dbReference type="Pfam" id="PF08352">
    <property type="entry name" value="oligo_HPY"/>
    <property type="match status" value="1"/>
</dbReference>
<comment type="subcellular location">
    <subcellularLocation>
        <location evidence="1">Cell inner membrane</location>
        <topology evidence="1">Peripheral membrane protein</topology>
    </subcellularLocation>
</comment>
<dbReference type="GO" id="GO:0015833">
    <property type="term" value="P:peptide transport"/>
    <property type="evidence" value="ECO:0007669"/>
    <property type="project" value="InterPro"/>
</dbReference>
<evidence type="ECO:0000256" key="7">
    <source>
        <dbReference type="ARBA" id="ARBA00023136"/>
    </source>
</evidence>
<evidence type="ECO:0000313" key="10">
    <source>
        <dbReference type="EMBL" id="QEX18880.1"/>
    </source>
</evidence>
<keyword evidence="7" id="KW-0472">Membrane</keyword>
<reference evidence="10 11" key="1">
    <citation type="submission" date="2019-08" db="EMBL/GenBank/DDBJ databases">
        <title>Hyperibacter terrae gen. nov., sp. nov. and Hyperibacter viscosus sp. nov., two new members in the family Rhodospirillaceae isolated from the rhizosphere of Hypericum perforatum.</title>
        <authorList>
            <person name="Noviana Z."/>
        </authorList>
    </citation>
    <scope>NUCLEOTIDE SEQUENCE [LARGE SCALE GENOMIC DNA]</scope>
    <source>
        <strain evidence="10 11">R5913</strain>
    </source>
</reference>
<gene>
    <name evidence="10" type="ORF">FRZ44_41910</name>
</gene>
<dbReference type="PANTHER" id="PTHR43297">
    <property type="entry name" value="OLIGOPEPTIDE TRANSPORT ATP-BINDING PROTEIN APPD"/>
    <property type="match status" value="1"/>
</dbReference>
<name>A0A5J6MS56_9PROT</name>
<dbReference type="InterPro" id="IPR027417">
    <property type="entry name" value="P-loop_NTPase"/>
</dbReference>
<protein>
    <submittedName>
        <fullName evidence="10">ABC transporter ATP-binding protein</fullName>
    </submittedName>
</protein>
<dbReference type="InterPro" id="IPR017871">
    <property type="entry name" value="ABC_transporter-like_CS"/>
</dbReference>
<dbReference type="GO" id="GO:0016887">
    <property type="term" value="F:ATP hydrolysis activity"/>
    <property type="evidence" value="ECO:0007669"/>
    <property type="project" value="InterPro"/>
</dbReference>
<accession>A0A5J6MS56</accession>
<keyword evidence="5" id="KW-0547">Nucleotide-binding</keyword>
<dbReference type="OrthoDB" id="37801at2"/>
<dbReference type="InterPro" id="IPR003593">
    <property type="entry name" value="AAA+_ATPase"/>
</dbReference>
<dbReference type="CDD" id="cd03257">
    <property type="entry name" value="ABC_NikE_OppD_transporters"/>
    <property type="match status" value="1"/>
</dbReference>
<dbReference type="Gene3D" id="3.40.50.300">
    <property type="entry name" value="P-loop containing nucleotide triphosphate hydrolases"/>
    <property type="match status" value="1"/>
</dbReference>
<dbReference type="GO" id="GO:0005524">
    <property type="term" value="F:ATP binding"/>
    <property type="evidence" value="ECO:0007669"/>
    <property type="project" value="UniProtKB-KW"/>
</dbReference>
<evidence type="ECO:0000313" key="11">
    <source>
        <dbReference type="Proteomes" id="UP000326202"/>
    </source>
</evidence>
<evidence type="ECO:0000256" key="5">
    <source>
        <dbReference type="ARBA" id="ARBA00022741"/>
    </source>
</evidence>
<proteinExistence type="inferred from homology"/>
<feature type="region of interest" description="Disordered" evidence="8">
    <location>
        <begin position="323"/>
        <end position="346"/>
    </location>
</feature>
<organism evidence="10 11">
    <name type="scientific">Hypericibacter terrae</name>
    <dbReference type="NCBI Taxonomy" id="2602015"/>
    <lineage>
        <taxon>Bacteria</taxon>
        <taxon>Pseudomonadati</taxon>
        <taxon>Pseudomonadota</taxon>
        <taxon>Alphaproteobacteria</taxon>
        <taxon>Rhodospirillales</taxon>
        <taxon>Dongiaceae</taxon>
        <taxon>Hypericibacter</taxon>
    </lineage>
</organism>
<dbReference type="NCBIfam" id="TIGR01727">
    <property type="entry name" value="oligo_HPY"/>
    <property type="match status" value="1"/>
</dbReference>
<evidence type="ECO:0000256" key="1">
    <source>
        <dbReference type="ARBA" id="ARBA00004417"/>
    </source>
</evidence>
<evidence type="ECO:0000256" key="8">
    <source>
        <dbReference type="SAM" id="MobiDB-lite"/>
    </source>
</evidence>
<evidence type="ECO:0000259" key="9">
    <source>
        <dbReference type="PROSITE" id="PS50893"/>
    </source>
</evidence>
<dbReference type="PROSITE" id="PS50893">
    <property type="entry name" value="ABC_TRANSPORTER_2"/>
    <property type="match status" value="1"/>
</dbReference>
<dbReference type="FunFam" id="3.40.50.300:FF:000016">
    <property type="entry name" value="Oligopeptide ABC transporter ATP-binding component"/>
    <property type="match status" value="1"/>
</dbReference>
<keyword evidence="11" id="KW-1185">Reference proteome</keyword>
<feature type="domain" description="ABC transporter" evidence="9">
    <location>
        <begin position="17"/>
        <end position="267"/>
    </location>
</feature>
<dbReference type="PANTHER" id="PTHR43297:SF7">
    <property type="entry name" value="D,D-DIPEPTIDE TRANSPORT ATP-BINDING PROTEIN DDPD-RELATED"/>
    <property type="match status" value="1"/>
</dbReference>
<dbReference type="AlphaFoldDB" id="A0A5J6MS56"/>
<sequence>MSAVAASRPAPSTDPVFEVEDLRVAFALEGGGRIDALDGVSFSIAPGETVGIVGESGSGKTQLFMAAMGLLARNGRATGHVRFAGTEILGLPPAELNRLRGARFAMVFQDPMTSLNPFLTVERQLTEVLVTHRGFDRARARDAAIQMLERVQIPEPERRIGMYPFEFSGGMRQRVMIAMALLCGPEFLIADEPTTALDVTIQAQILSLLAELKRDTGMALALITHDLGVVAGLCDRVLVMYAGRIVEEGRVQDLFREPLHPYTAGLLASIPRADPMSVEDDEPPLIAIPGQPPDLQHLPSGCAFRTRCRFAFERCAREVPPLRGAGQGRAKACHLDQPPAVGTPRP</sequence>
<keyword evidence="3" id="KW-0813">Transport</keyword>
<comment type="similarity">
    <text evidence="2">Belongs to the ABC transporter superfamily.</text>
</comment>
<dbReference type="EMBL" id="CP042906">
    <property type="protein sequence ID" value="QEX18880.1"/>
    <property type="molecule type" value="Genomic_DNA"/>
</dbReference>
<dbReference type="KEGG" id="htq:FRZ44_41910"/>
<dbReference type="InterPro" id="IPR013563">
    <property type="entry name" value="Oligopep_ABC_C"/>
</dbReference>
<dbReference type="SUPFAM" id="SSF52540">
    <property type="entry name" value="P-loop containing nucleoside triphosphate hydrolases"/>
    <property type="match status" value="1"/>
</dbReference>
<dbReference type="PROSITE" id="PS00211">
    <property type="entry name" value="ABC_TRANSPORTER_1"/>
    <property type="match status" value="1"/>
</dbReference>
<keyword evidence="4" id="KW-1003">Cell membrane</keyword>
<dbReference type="SMART" id="SM00382">
    <property type="entry name" value="AAA"/>
    <property type="match status" value="1"/>
</dbReference>
<evidence type="ECO:0000256" key="4">
    <source>
        <dbReference type="ARBA" id="ARBA00022475"/>
    </source>
</evidence>
<dbReference type="RefSeq" id="WP_151178993.1">
    <property type="nucleotide sequence ID" value="NZ_CP042906.1"/>
</dbReference>
<evidence type="ECO:0000256" key="2">
    <source>
        <dbReference type="ARBA" id="ARBA00005417"/>
    </source>
</evidence>
<evidence type="ECO:0000256" key="6">
    <source>
        <dbReference type="ARBA" id="ARBA00022840"/>
    </source>
</evidence>
<keyword evidence="6 10" id="KW-0067">ATP-binding</keyword>
<dbReference type="Proteomes" id="UP000326202">
    <property type="component" value="Chromosome"/>
</dbReference>
<dbReference type="InterPro" id="IPR050388">
    <property type="entry name" value="ABC_Ni/Peptide_Import"/>
</dbReference>
<dbReference type="GO" id="GO:0005886">
    <property type="term" value="C:plasma membrane"/>
    <property type="evidence" value="ECO:0007669"/>
    <property type="project" value="UniProtKB-SubCell"/>
</dbReference>
<evidence type="ECO:0000256" key="3">
    <source>
        <dbReference type="ARBA" id="ARBA00022448"/>
    </source>
</evidence>
<dbReference type="GO" id="GO:0055085">
    <property type="term" value="P:transmembrane transport"/>
    <property type="evidence" value="ECO:0007669"/>
    <property type="project" value="UniProtKB-ARBA"/>
</dbReference>
<dbReference type="InterPro" id="IPR003439">
    <property type="entry name" value="ABC_transporter-like_ATP-bd"/>
</dbReference>
<dbReference type="Pfam" id="PF00005">
    <property type="entry name" value="ABC_tran"/>
    <property type="match status" value="1"/>
</dbReference>